<protein>
    <recommendedName>
        <fullName evidence="7">C2H2-type domain-containing protein</fullName>
    </recommendedName>
</protein>
<evidence type="ECO:0000256" key="6">
    <source>
        <dbReference type="PROSITE-ProRule" id="PRU00042"/>
    </source>
</evidence>
<dbReference type="PROSITE" id="PS50157">
    <property type="entry name" value="ZINC_FINGER_C2H2_2"/>
    <property type="match status" value="10"/>
</dbReference>
<dbReference type="Gene3D" id="3.30.160.60">
    <property type="entry name" value="Classic Zinc Finger"/>
    <property type="match status" value="7"/>
</dbReference>
<feature type="domain" description="C2H2-type" evidence="7">
    <location>
        <begin position="467"/>
        <end position="495"/>
    </location>
</feature>
<dbReference type="InterPro" id="IPR013087">
    <property type="entry name" value="Znf_C2H2_type"/>
</dbReference>
<feature type="domain" description="C2H2-type" evidence="7">
    <location>
        <begin position="285"/>
        <end position="307"/>
    </location>
</feature>
<dbReference type="EMBL" id="CADEBC010000570">
    <property type="protein sequence ID" value="CAB3255038.1"/>
    <property type="molecule type" value="Genomic_DNA"/>
</dbReference>
<evidence type="ECO:0000313" key="9">
    <source>
        <dbReference type="Proteomes" id="UP000494106"/>
    </source>
</evidence>
<feature type="domain" description="C2H2-type" evidence="7">
    <location>
        <begin position="556"/>
        <end position="579"/>
    </location>
</feature>
<dbReference type="SMART" id="SM00355">
    <property type="entry name" value="ZnF_C2H2"/>
    <property type="match status" value="11"/>
</dbReference>
<dbReference type="GO" id="GO:0001228">
    <property type="term" value="F:DNA-binding transcription activator activity, RNA polymerase II-specific"/>
    <property type="evidence" value="ECO:0007669"/>
    <property type="project" value="TreeGrafter"/>
</dbReference>
<dbReference type="InterPro" id="IPR022755">
    <property type="entry name" value="Znf_C2H2_jaz"/>
</dbReference>
<evidence type="ECO:0000313" key="8">
    <source>
        <dbReference type="EMBL" id="CAB3255038.1"/>
    </source>
</evidence>
<keyword evidence="2" id="KW-0677">Repeat</keyword>
<name>A0A8S1B847_ARCPL</name>
<evidence type="ECO:0000256" key="2">
    <source>
        <dbReference type="ARBA" id="ARBA00022737"/>
    </source>
</evidence>
<dbReference type="PANTHER" id="PTHR24393:SF34">
    <property type="entry name" value="PR_SET DOMAIN 13"/>
    <property type="match status" value="1"/>
</dbReference>
<feature type="domain" description="C2H2-type" evidence="7">
    <location>
        <begin position="434"/>
        <end position="464"/>
    </location>
</feature>
<gene>
    <name evidence="8" type="ORF">APLA_LOCUS14665</name>
</gene>
<dbReference type="Pfam" id="PF12171">
    <property type="entry name" value="zf-C2H2_jaz"/>
    <property type="match status" value="1"/>
</dbReference>
<keyword evidence="1" id="KW-0479">Metal-binding</keyword>
<feature type="domain" description="C2H2-type" evidence="7">
    <location>
        <begin position="406"/>
        <end position="433"/>
    </location>
</feature>
<evidence type="ECO:0000256" key="5">
    <source>
        <dbReference type="ARBA" id="ARBA00023242"/>
    </source>
</evidence>
<evidence type="ECO:0000256" key="4">
    <source>
        <dbReference type="ARBA" id="ARBA00022833"/>
    </source>
</evidence>
<evidence type="ECO:0000259" key="7">
    <source>
        <dbReference type="PROSITE" id="PS50157"/>
    </source>
</evidence>
<evidence type="ECO:0000256" key="3">
    <source>
        <dbReference type="ARBA" id="ARBA00022771"/>
    </source>
</evidence>
<dbReference type="OrthoDB" id="10018191at2759"/>
<dbReference type="FunFam" id="3.30.160.60:FF:000446">
    <property type="entry name" value="Zinc finger protein"/>
    <property type="match status" value="1"/>
</dbReference>
<keyword evidence="9" id="KW-1185">Reference proteome</keyword>
<evidence type="ECO:0000256" key="1">
    <source>
        <dbReference type="ARBA" id="ARBA00022723"/>
    </source>
</evidence>
<feature type="domain" description="C2H2-type" evidence="7">
    <location>
        <begin position="341"/>
        <end position="369"/>
    </location>
</feature>
<dbReference type="GO" id="GO:0000978">
    <property type="term" value="F:RNA polymerase II cis-regulatory region sequence-specific DNA binding"/>
    <property type="evidence" value="ECO:0007669"/>
    <property type="project" value="TreeGrafter"/>
</dbReference>
<feature type="domain" description="C2H2-type" evidence="7">
    <location>
        <begin position="256"/>
        <end position="283"/>
    </location>
</feature>
<dbReference type="SUPFAM" id="SSF57667">
    <property type="entry name" value="beta-beta-alpha zinc fingers"/>
    <property type="match status" value="5"/>
</dbReference>
<dbReference type="InterPro" id="IPR036236">
    <property type="entry name" value="Znf_C2H2_sf"/>
</dbReference>
<keyword evidence="5" id="KW-0539">Nucleus</keyword>
<keyword evidence="3 6" id="KW-0863">Zinc-finger</keyword>
<dbReference type="Pfam" id="PF00096">
    <property type="entry name" value="zf-C2H2"/>
    <property type="match status" value="4"/>
</dbReference>
<reference evidence="8 9" key="1">
    <citation type="submission" date="2020-04" db="EMBL/GenBank/DDBJ databases">
        <authorList>
            <person name="Wallbank WR R."/>
            <person name="Pardo Diaz C."/>
            <person name="Kozak K."/>
            <person name="Martin S."/>
            <person name="Jiggins C."/>
            <person name="Moest M."/>
            <person name="Warren A I."/>
            <person name="Byers J.R.P. K."/>
            <person name="Montejo-Kovacevich G."/>
            <person name="Yen C E."/>
        </authorList>
    </citation>
    <scope>NUCLEOTIDE SEQUENCE [LARGE SCALE GENOMIC DNA]</scope>
</reference>
<keyword evidence="4" id="KW-0862">Zinc</keyword>
<organism evidence="8 9">
    <name type="scientific">Arctia plantaginis</name>
    <name type="common">Wood tiger moth</name>
    <name type="synonym">Phalaena plantaginis</name>
    <dbReference type="NCBI Taxonomy" id="874455"/>
    <lineage>
        <taxon>Eukaryota</taxon>
        <taxon>Metazoa</taxon>
        <taxon>Ecdysozoa</taxon>
        <taxon>Arthropoda</taxon>
        <taxon>Hexapoda</taxon>
        <taxon>Insecta</taxon>
        <taxon>Pterygota</taxon>
        <taxon>Neoptera</taxon>
        <taxon>Endopterygota</taxon>
        <taxon>Lepidoptera</taxon>
        <taxon>Glossata</taxon>
        <taxon>Ditrysia</taxon>
        <taxon>Noctuoidea</taxon>
        <taxon>Erebidae</taxon>
        <taxon>Arctiinae</taxon>
        <taxon>Arctia</taxon>
    </lineage>
</organism>
<proteinExistence type="predicted"/>
<comment type="caution">
    <text evidence="8">The sequence shown here is derived from an EMBL/GenBank/DDBJ whole genome shotgun (WGS) entry which is preliminary data.</text>
</comment>
<accession>A0A8S1B847</accession>
<feature type="domain" description="C2H2-type" evidence="7">
    <location>
        <begin position="370"/>
        <end position="398"/>
    </location>
</feature>
<dbReference type="GO" id="GO:0005634">
    <property type="term" value="C:nucleus"/>
    <property type="evidence" value="ECO:0007669"/>
    <property type="project" value="TreeGrafter"/>
</dbReference>
<sequence length="614" mass="72206">MSDCTTFNSCVKEVKSEIPKNYCFGCLCDNNERQIQKHTFICGPLKELFQMQSISLCYICKRIAQHTELFIQNVQNNQILMEKKSNATMGEKLTTAKLQTQPLVSLKKVLCNVIELIENDSTSCEESSFVVINTEEKVDVKVKIEMKEETELRENIEVEFVSQGNEFPEICMKEEDITPLNTPFKEELRPENDKLDLNVNSTMKKKVKKKNKTKKEGEAKSRKEIPEVKMVYITRKQCMEERTRMSEDQKYIAYMYKCTDCIKGFTFKGSYDTHMEKHNRSNGDFECDICKQRMDSDDKLVRHMRYHLIRYICSACGLTRNCRISIKDHYSAYHLGGDHQYNCSQCVKTFNRQASLRKHVLCVHARGERVQCAYCAGSYADKDVLRSHMMLKHSKEVSAVEVRKRCVCAECGKAFKTPSQLRKHSIKHSDVRKYYCVECDKSFKSECILKAHLKTAAIHVKHEVLPLSCLHCEQRFSDRRNLQRHMNRVHLNVKPYKCDRCDKAYMNSWGLKNHQRYIHEGHKRPLQFSCPMCDRLFDRKEILKSHIRTHTGERPYQCSKCPAQFSQSNVLRTHDRLIHLKLTRDDLDMVLIMMYWRVMVALIKEREFKKRDSR</sequence>
<dbReference type="AlphaFoldDB" id="A0A8S1B847"/>
<feature type="domain" description="C2H2-type" evidence="7">
    <location>
        <begin position="496"/>
        <end position="524"/>
    </location>
</feature>
<dbReference type="Proteomes" id="UP000494106">
    <property type="component" value="Unassembled WGS sequence"/>
</dbReference>
<dbReference type="PROSITE" id="PS00028">
    <property type="entry name" value="ZINC_FINGER_C2H2_1"/>
    <property type="match status" value="8"/>
</dbReference>
<feature type="domain" description="C2H2-type" evidence="7">
    <location>
        <begin position="528"/>
        <end position="555"/>
    </location>
</feature>
<dbReference type="GO" id="GO:0008270">
    <property type="term" value="F:zinc ion binding"/>
    <property type="evidence" value="ECO:0007669"/>
    <property type="project" value="UniProtKB-KW"/>
</dbReference>
<dbReference type="FunFam" id="3.30.160.60:FF:002343">
    <property type="entry name" value="Zinc finger protein 33A"/>
    <property type="match status" value="1"/>
</dbReference>
<dbReference type="Pfam" id="PF13894">
    <property type="entry name" value="zf-C2H2_4"/>
    <property type="match status" value="1"/>
</dbReference>
<dbReference type="PANTHER" id="PTHR24393">
    <property type="entry name" value="ZINC FINGER PROTEIN"/>
    <property type="match status" value="1"/>
</dbReference>